<proteinExistence type="predicted"/>
<sequence length="184" mass="21485">MSETKQKLCMLMVDGVLNEIYVDDIMKKIPLDLHFFARAGRVRVIVIGRGVECELCAAARLHNKVHEQEESKKNLPQIMSSHTRHSHTHTHTYTHTALYTSYPGCARRAWTYCRSTSTARRPVYRRPNFMRESLKSFTSRRCSSEIKAWRWRLTKCALKCKSHFYFSRNASIAINSIRQFTARA</sequence>
<evidence type="ECO:0000313" key="2">
    <source>
        <dbReference type="Proteomes" id="UP001627154"/>
    </source>
</evidence>
<evidence type="ECO:0000313" key="1">
    <source>
        <dbReference type="EMBL" id="KAL3399401.1"/>
    </source>
</evidence>
<name>A0ABD2X3N9_9HYME</name>
<dbReference type="EMBL" id="JBJJXI010000056">
    <property type="protein sequence ID" value="KAL3399401.1"/>
    <property type="molecule type" value="Genomic_DNA"/>
</dbReference>
<dbReference type="AlphaFoldDB" id="A0ABD2X3N9"/>
<accession>A0ABD2X3N9</accession>
<organism evidence="1 2">
    <name type="scientific">Trichogramma kaykai</name>
    <dbReference type="NCBI Taxonomy" id="54128"/>
    <lineage>
        <taxon>Eukaryota</taxon>
        <taxon>Metazoa</taxon>
        <taxon>Ecdysozoa</taxon>
        <taxon>Arthropoda</taxon>
        <taxon>Hexapoda</taxon>
        <taxon>Insecta</taxon>
        <taxon>Pterygota</taxon>
        <taxon>Neoptera</taxon>
        <taxon>Endopterygota</taxon>
        <taxon>Hymenoptera</taxon>
        <taxon>Apocrita</taxon>
        <taxon>Proctotrupomorpha</taxon>
        <taxon>Chalcidoidea</taxon>
        <taxon>Trichogrammatidae</taxon>
        <taxon>Trichogramma</taxon>
    </lineage>
</organism>
<protein>
    <submittedName>
        <fullName evidence="1">Uncharacterized protein</fullName>
    </submittedName>
</protein>
<comment type="caution">
    <text evidence="1">The sequence shown here is derived from an EMBL/GenBank/DDBJ whole genome shotgun (WGS) entry which is preliminary data.</text>
</comment>
<gene>
    <name evidence="1" type="ORF">TKK_007255</name>
</gene>
<dbReference type="Proteomes" id="UP001627154">
    <property type="component" value="Unassembled WGS sequence"/>
</dbReference>
<reference evidence="1 2" key="1">
    <citation type="journal article" date="2024" name="bioRxiv">
        <title>A reference genome for Trichogramma kaykai: A tiny desert-dwelling parasitoid wasp with competing sex-ratio distorters.</title>
        <authorList>
            <person name="Culotta J."/>
            <person name="Lindsey A.R."/>
        </authorList>
    </citation>
    <scope>NUCLEOTIDE SEQUENCE [LARGE SCALE GENOMIC DNA]</scope>
    <source>
        <strain evidence="1 2">KSX58</strain>
    </source>
</reference>
<keyword evidence="2" id="KW-1185">Reference proteome</keyword>